<dbReference type="Pfam" id="PF04055">
    <property type="entry name" value="Radical_SAM"/>
    <property type="match status" value="1"/>
</dbReference>
<dbReference type="InterPro" id="IPR058240">
    <property type="entry name" value="rSAM_sf"/>
</dbReference>
<accession>A0A1E5G5S0</accession>
<dbReference type="OrthoDB" id="9793973at2"/>
<dbReference type="GO" id="GO:0051539">
    <property type="term" value="F:4 iron, 4 sulfur cluster binding"/>
    <property type="evidence" value="ECO:0007669"/>
    <property type="project" value="UniProtKB-UniRule"/>
</dbReference>
<keyword evidence="7 13" id="KW-0949">S-adenosyl-L-methionine</keyword>
<dbReference type="InterPro" id="IPR004383">
    <property type="entry name" value="rRNA_lsu_MTrfase_RlmN/Cfr"/>
</dbReference>
<dbReference type="SFLD" id="SFLDG01062">
    <property type="entry name" value="methyltransferase_(Class_A)"/>
    <property type="match status" value="1"/>
</dbReference>
<dbReference type="AlphaFoldDB" id="A0A1E5G5S0"/>
<evidence type="ECO:0000256" key="4">
    <source>
        <dbReference type="ARBA" id="ARBA00022552"/>
    </source>
</evidence>
<dbReference type="GO" id="GO:0002935">
    <property type="term" value="F:tRNA (adenine(37)-C2)-methyltransferase activity"/>
    <property type="evidence" value="ECO:0007669"/>
    <property type="project" value="UniProtKB-UniRule"/>
</dbReference>
<dbReference type="SFLD" id="SFLDF00275">
    <property type="entry name" value="adenosine_C2_methyltransferase"/>
    <property type="match status" value="1"/>
</dbReference>
<dbReference type="EMBL" id="MIJE01000001">
    <property type="protein sequence ID" value="OEF98537.1"/>
    <property type="molecule type" value="Genomic_DNA"/>
</dbReference>
<keyword evidence="2 13" id="KW-0004">4Fe-4S</keyword>
<comment type="subcellular location">
    <subcellularLocation>
        <location evidence="1 13">Cytoplasm</location>
    </subcellularLocation>
</comment>
<keyword evidence="3 13" id="KW-0963">Cytoplasm</keyword>
<dbReference type="InterPro" id="IPR007197">
    <property type="entry name" value="rSAM"/>
</dbReference>
<dbReference type="CDD" id="cd01335">
    <property type="entry name" value="Radical_SAM"/>
    <property type="match status" value="1"/>
</dbReference>
<comment type="catalytic activity">
    <reaction evidence="13">
        <text>adenosine(37) in tRNA + 2 reduced [2Fe-2S]-[ferredoxin] + 2 S-adenosyl-L-methionine = 2-methyladenosine(37) in tRNA + 5'-deoxyadenosine + L-methionine + 2 oxidized [2Fe-2S]-[ferredoxin] + S-adenosyl-L-homocysteine</text>
        <dbReference type="Rhea" id="RHEA:43332"/>
        <dbReference type="Rhea" id="RHEA-COMP:10000"/>
        <dbReference type="Rhea" id="RHEA-COMP:10001"/>
        <dbReference type="Rhea" id="RHEA-COMP:10162"/>
        <dbReference type="Rhea" id="RHEA-COMP:10485"/>
        <dbReference type="ChEBI" id="CHEBI:17319"/>
        <dbReference type="ChEBI" id="CHEBI:33737"/>
        <dbReference type="ChEBI" id="CHEBI:33738"/>
        <dbReference type="ChEBI" id="CHEBI:57844"/>
        <dbReference type="ChEBI" id="CHEBI:57856"/>
        <dbReference type="ChEBI" id="CHEBI:59789"/>
        <dbReference type="ChEBI" id="CHEBI:74411"/>
        <dbReference type="ChEBI" id="CHEBI:74497"/>
        <dbReference type="EC" id="2.1.1.192"/>
    </reaction>
</comment>
<dbReference type="PIRSF" id="PIRSF006004">
    <property type="entry name" value="CHP00048"/>
    <property type="match status" value="1"/>
</dbReference>
<dbReference type="Gene3D" id="1.10.150.530">
    <property type="match status" value="1"/>
</dbReference>
<dbReference type="HAMAP" id="MF_01849">
    <property type="entry name" value="RNA_methyltr_RlmN"/>
    <property type="match status" value="1"/>
</dbReference>
<dbReference type="Proteomes" id="UP000094296">
    <property type="component" value="Unassembled WGS sequence"/>
</dbReference>
<dbReference type="InterPro" id="IPR013785">
    <property type="entry name" value="Aldolase_TIM"/>
</dbReference>
<evidence type="ECO:0000256" key="2">
    <source>
        <dbReference type="ARBA" id="ARBA00022485"/>
    </source>
</evidence>
<dbReference type="InterPro" id="IPR027492">
    <property type="entry name" value="RNA_MTrfase_RlmN"/>
</dbReference>
<dbReference type="GO" id="GO:0070040">
    <property type="term" value="F:rRNA (adenine(2503)-C2-)-methyltransferase activity"/>
    <property type="evidence" value="ECO:0007669"/>
    <property type="project" value="UniProtKB-UniRule"/>
</dbReference>
<dbReference type="STRING" id="766136.BHF68_02410"/>
<keyword evidence="4 13" id="KW-0698">rRNA processing</keyword>
<organism evidence="15 16">
    <name type="scientific">Desulfuribacillus alkaliarsenatis</name>
    <dbReference type="NCBI Taxonomy" id="766136"/>
    <lineage>
        <taxon>Bacteria</taxon>
        <taxon>Bacillati</taxon>
        <taxon>Bacillota</taxon>
        <taxon>Desulfuribacillia</taxon>
        <taxon>Desulfuribacillales</taxon>
        <taxon>Desulfuribacillaceae</taxon>
        <taxon>Desulfuribacillus</taxon>
    </lineage>
</organism>
<name>A0A1E5G5S0_9FIRM</name>
<comment type="caution">
    <text evidence="13">Lacks conserved residue(s) required for the propagation of feature annotation.</text>
</comment>
<evidence type="ECO:0000259" key="14">
    <source>
        <dbReference type="PROSITE" id="PS51918"/>
    </source>
</evidence>
<evidence type="ECO:0000256" key="6">
    <source>
        <dbReference type="ARBA" id="ARBA00022679"/>
    </source>
</evidence>
<keyword evidence="5 13" id="KW-0489">Methyltransferase</keyword>
<evidence type="ECO:0000256" key="1">
    <source>
        <dbReference type="ARBA" id="ARBA00004496"/>
    </source>
</evidence>
<dbReference type="InterPro" id="IPR006638">
    <property type="entry name" value="Elp3/MiaA/NifB-like_rSAM"/>
</dbReference>
<comment type="function">
    <text evidence="13">Specifically methylates position 2 of adenine 2503 in 23S rRNA and position 2 of adenine 37 in tRNAs.</text>
</comment>
<keyword evidence="9 13" id="KW-0479">Metal-binding</keyword>
<feature type="binding site" evidence="13">
    <location>
        <position position="115"/>
    </location>
    <ligand>
        <name>[4Fe-4S] cluster</name>
        <dbReference type="ChEBI" id="CHEBI:49883"/>
        <note>4Fe-4S-S-AdoMet</note>
    </ligand>
</feature>
<sequence>MKNLITDYTYDELIDRIKQLGEPKFRSTQLFEWIYQKRVKHFELMTNLSKSFQDKLSQEFVYPGIKQVAKQISKDGTIKWLLALPDEATIETVLMPSKYGNTVCVSTQVGCKMGCTFCASTLGGIERNLVAGEIVEQVLHAQRFLDHQNERVSNVVIMGSGEPLDNYDETIKFIKTINHEKGLNIGQRHITISTCGIVPKIYELIKDAPQVTLSVSLHATNDKLRTEIMPINKKHRLEDIIQACRDFVSETRRRVTFEYALISGVNDQPKHAREMVELLSQLMCHVNLIPVNEVAERNNKKSSLEQIEKFKKILEKGGISVTVRRERGADISAACGQLRAQIEKL</sequence>
<keyword evidence="6 13" id="KW-0808">Transferase</keyword>
<comment type="catalytic activity">
    <reaction evidence="13">
        <text>adenosine(2503) in 23S rRNA + 2 reduced [2Fe-2S]-[ferredoxin] + 2 S-adenosyl-L-methionine = 2-methyladenosine(2503) in 23S rRNA + 5'-deoxyadenosine + L-methionine + 2 oxidized [2Fe-2S]-[ferredoxin] + S-adenosyl-L-homocysteine</text>
        <dbReference type="Rhea" id="RHEA:42916"/>
        <dbReference type="Rhea" id="RHEA-COMP:10000"/>
        <dbReference type="Rhea" id="RHEA-COMP:10001"/>
        <dbReference type="Rhea" id="RHEA-COMP:10152"/>
        <dbReference type="Rhea" id="RHEA-COMP:10282"/>
        <dbReference type="ChEBI" id="CHEBI:17319"/>
        <dbReference type="ChEBI" id="CHEBI:33737"/>
        <dbReference type="ChEBI" id="CHEBI:33738"/>
        <dbReference type="ChEBI" id="CHEBI:57844"/>
        <dbReference type="ChEBI" id="CHEBI:57856"/>
        <dbReference type="ChEBI" id="CHEBI:59789"/>
        <dbReference type="ChEBI" id="CHEBI:74411"/>
        <dbReference type="ChEBI" id="CHEBI:74497"/>
        <dbReference type="EC" id="2.1.1.192"/>
    </reaction>
</comment>
<comment type="cofactor">
    <cofactor evidence="13">
        <name>[4Fe-4S] cluster</name>
        <dbReference type="ChEBI" id="CHEBI:49883"/>
    </cofactor>
    <text evidence="13">Binds 1 [4Fe-4S] cluster. The cluster is coordinated with 3 cysteines and an exchangeable S-adenosyl-L-methionine.</text>
</comment>
<dbReference type="GO" id="GO:0070475">
    <property type="term" value="P:rRNA base methylation"/>
    <property type="evidence" value="ECO:0007669"/>
    <property type="project" value="UniProtKB-UniRule"/>
</dbReference>
<dbReference type="Gene3D" id="3.20.20.70">
    <property type="entry name" value="Aldolase class I"/>
    <property type="match status" value="1"/>
</dbReference>
<dbReference type="GO" id="GO:0000049">
    <property type="term" value="F:tRNA binding"/>
    <property type="evidence" value="ECO:0007669"/>
    <property type="project" value="UniProtKB-UniRule"/>
</dbReference>
<evidence type="ECO:0000313" key="16">
    <source>
        <dbReference type="Proteomes" id="UP000094296"/>
    </source>
</evidence>
<dbReference type="PANTHER" id="PTHR30544">
    <property type="entry name" value="23S RRNA METHYLTRANSFERASE"/>
    <property type="match status" value="1"/>
</dbReference>
<dbReference type="RefSeq" id="WP_069642029.1">
    <property type="nucleotide sequence ID" value="NZ_MIJE01000001.1"/>
</dbReference>
<comment type="caution">
    <text evidence="15">The sequence shown here is derived from an EMBL/GenBank/DDBJ whole genome shotgun (WGS) entry which is preliminary data.</text>
</comment>
<keyword evidence="10 13" id="KW-0408">Iron</keyword>
<evidence type="ECO:0000256" key="13">
    <source>
        <dbReference type="HAMAP-Rule" id="MF_01849"/>
    </source>
</evidence>
<feature type="binding site" evidence="13">
    <location>
        <begin position="216"/>
        <end position="218"/>
    </location>
    <ligand>
        <name>S-adenosyl-L-methionine</name>
        <dbReference type="ChEBI" id="CHEBI:59789"/>
    </ligand>
</feature>
<reference evidence="15 16" key="1">
    <citation type="submission" date="2016-09" db="EMBL/GenBank/DDBJ databases">
        <title>Draft genome sequence for the type strain of Desulfuribacillus alkaliarsenatis AHT28, an obligately anaerobic, sulfidogenic bacterium isolated from Russian soda lake sediments.</title>
        <authorList>
            <person name="Abin C.A."/>
            <person name="Hollibaugh J.T."/>
        </authorList>
    </citation>
    <scope>NUCLEOTIDE SEQUENCE [LARGE SCALE GENOMIC DNA]</scope>
    <source>
        <strain evidence="15 16">AHT28</strain>
    </source>
</reference>
<dbReference type="GO" id="GO:0019843">
    <property type="term" value="F:rRNA binding"/>
    <property type="evidence" value="ECO:0007669"/>
    <property type="project" value="UniProtKB-UniRule"/>
</dbReference>
<evidence type="ECO:0000256" key="5">
    <source>
        <dbReference type="ARBA" id="ARBA00022603"/>
    </source>
</evidence>
<dbReference type="FunFam" id="3.20.20.70:FF:000014">
    <property type="entry name" value="Probable dual-specificity RNA methyltransferase RlmN"/>
    <property type="match status" value="1"/>
</dbReference>
<keyword evidence="12 13" id="KW-1015">Disulfide bond</keyword>
<evidence type="ECO:0000256" key="8">
    <source>
        <dbReference type="ARBA" id="ARBA00022694"/>
    </source>
</evidence>
<dbReference type="InterPro" id="IPR048641">
    <property type="entry name" value="RlmN_N"/>
</dbReference>
<feature type="binding site" evidence="13">
    <location>
        <position position="292"/>
    </location>
    <ligand>
        <name>S-adenosyl-L-methionine</name>
        <dbReference type="ChEBI" id="CHEBI:59789"/>
    </ligand>
</feature>
<proteinExistence type="inferred from homology"/>
<dbReference type="NCBIfam" id="TIGR00048">
    <property type="entry name" value="rRNA_mod_RlmN"/>
    <property type="match status" value="1"/>
</dbReference>
<evidence type="ECO:0000256" key="9">
    <source>
        <dbReference type="ARBA" id="ARBA00022723"/>
    </source>
</evidence>
<dbReference type="PROSITE" id="PS51918">
    <property type="entry name" value="RADICAL_SAM"/>
    <property type="match status" value="1"/>
</dbReference>
<feature type="domain" description="Radical SAM core" evidence="14">
    <location>
        <begin position="97"/>
        <end position="330"/>
    </location>
</feature>
<dbReference type="Pfam" id="PF21016">
    <property type="entry name" value="RlmN_N"/>
    <property type="match status" value="1"/>
</dbReference>
<dbReference type="SMART" id="SM00729">
    <property type="entry name" value="Elp3"/>
    <property type="match status" value="1"/>
</dbReference>
<evidence type="ECO:0000313" key="15">
    <source>
        <dbReference type="EMBL" id="OEF98537.1"/>
    </source>
</evidence>
<evidence type="ECO:0000256" key="11">
    <source>
        <dbReference type="ARBA" id="ARBA00023014"/>
    </source>
</evidence>
<dbReference type="SUPFAM" id="SSF102114">
    <property type="entry name" value="Radical SAM enzymes"/>
    <property type="match status" value="1"/>
</dbReference>
<feature type="binding site" evidence="13">
    <location>
        <begin position="161"/>
        <end position="162"/>
    </location>
    <ligand>
        <name>S-adenosyl-L-methionine</name>
        <dbReference type="ChEBI" id="CHEBI:59789"/>
    </ligand>
</feature>
<dbReference type="SFLD" id="SFLDS00029">
    <property type="entry name" value="Radical_SAM"/>
    <property type="match status" value="1"/>
</dbReference>
<evidence type="ECO:0000256" key="3">
    <source>
        <dbReference type="ARBA" id="ARBA00022490"/>
    </source>
</evidence>
<dbReference type="InterPro" id="IPR040072">
    <property type="entry name" value="Methyltransferase_A"/>
</dbReference>
<dbReference type="PANTHER" id="PTHR30544:SF5">
    <property type="entry name" value="RADICAL SAM CORE DOMAIN-CONTAINING PROTEIN"/>
    <property type="match status" value="1"/>
</dbReference>
<comment type="miscellaneous">
    <text evidence="13">Reaction proceeds by a ping-pong mechanism involving intermediate methylation of a conserved cysteine residue.</text>
</comment>
<keyword evidence="8 13" id="KW-0819">tRNA processing</keyword>
<protein>
    <recommendedName>
        <fullName evidence="13">Probable dual-specificity RNA methyltransferase RlmN</fullName>
        <ecNumber evidence="13">2.1.1.192</ecNumber>
    </recommendedName>
    <alternativeName>
        <fullName evidence="13">23S rRNA (adenine(2503)-C(2))-methyltransferase</fullName>
    </alternativeName>
    <alternativeName>
        <fullName evidence="13">23S rRNA m2A2503 methyltransferase</fullName>
    </alternativeName>
    <alternativeName>
        <fullName evidence="13">Ribosomal RNA large subunit methyltransferase N</fullName>
    </alternativeName>
    <alternativeName>
        <fullName evidence="13">tRNA (adenine(37)-C(2))-methyltransferase</fullName>
    </alternativeName>
    <alternativeName>
        <fullName evidence="13">tRNA m2A37 methyltransferase</fullName>
    </alternativeName>
</protein>
<feature type="binding site" evidence="13">
    <location>
        <position position="118"/>
    </location>
    <ligand>
        <name>[4Fe-4S] cluster</name>
        <dbReference type="ChEBI" id="CHEBI:49883"/>
        <note>4Fe-4S-S-AdoMet</note>
    </ligand>
</feature>
<feature type="active site" description="Proton acceptor" evidence="13">
    <location>
        <position position="91"/>
    </location>
</feature>
<keyword evidence="16" id="KW-1185">Reference proteome</keyword>
<comment type="similarity">
    <text evidence="13">Belongs to the radical SAM superfamily. RlmN family.</text>
</comment>
<dbReference type="GO" id="GO:0005737">
    <property type="term" value="C:cytoplasm"/>
    <property type="evidence" value="ECO:0007669"/>
    <property type="project" value="UniProtKB-SubCell"/>
</dbReference>
<feature type="binding site" evidence="13">
    <location>
        <position position="193"/>
    </location>
    <ligand>
        <name>S-adenosyl-L-methionine</name>
        <dbReference type="ChEBI" id="CHEBI:59789"/>
    </ligand>
</feature>
<feature type="active site" description="S-methylcysteine intermediate" evidence="13">
    <location>
        <position position="335"/>
    </location>
</feature>
<dbReference type="GO" id="GO:0030488">
    <property type="term" value="P:tRNA methylation"/>
    <property type="evidence" value="ECO:0007669"/>
    <property type="project" value="UniProtKB-UniRule"/>
</dbReference>
<evidence type="ECO:0000256" key="10">
    <source>
        <dbReference type="ARBA" id="ARBA00023004"/>
    </source>
</evidence>
<dbReference type="GO" id="GO:0046872">
    <property type="term" value="F:metal ion binding"/>
    <property type="evidence" value="ECO:0007669"/>
    <property type="project" value="UniProtKB-KW"/>
</dbReference>
<dbReference type="EC" id="2.1.1.192" evidence="13"/>
<feature type="binding site" evidence="13">
    <location>
        <position position="111"/>
    </location>
    <ligand>
        <name>[4Fe-4S] cluster</name>
        <dbReference type="ChEBI" id="CHEBI:49883"/>
        <note>4Fe-4S-S-AdoMet</note>
    </ligand>
</feature>
<evidence type="ECO:0000256" key="12">
    <source>
        <dbReference type="ARBA" id="ARBA00023157"/>
    </source>
</evidence>
<keyword evidence="11 13" id="KW-0411">Iron-sulfur</keyword>
<gene>
    <name evidence="13" type="primary">rlmN</name>
    <name evidence="15" type="ORF">BHF68_02410</name>
</gene>
<evidence type="ECO:0000256" key="7">
    <source>
        <dbReference type="ARBA" id="ARBA00022691"/>
    </source>
</evidence>